<reference evidence="1" key="1">
    <citation type="submission" date="2021-06" db="EMBL/GenBank/DDBJ databases">
        <authorList>
            <person name="Kallberg Y."/>
            <person name="Tangrot J."/>
            <person name="Rosling A."/>
        </authorList>
    </citation>
    <scope>NUCLEOTIDE SEQUENCE</scope>
    <source>
        <strain evidence="1">IA702</strain>
    </source>
</reference>
<dbReference type="EMBL" id="CAJVPJ010003403">
    <property type="protein sequence ID" value="CAG8639458.1"/>
    <property type="molecule type" value="Genomic_DNA"/>
</dbReference>
<dbReference type="Proteomes" id="UP000789572">
    <property type="component" value="Unassembled WGS sequence"/>
</dbReference>
<dbReference type="AlphaFoldDB" id="A0A9N9GWG5"/>
<comment type="caution">
    <text evidence="1">The sequence shown here is derived from an EMBL/GenBank/DDBJ whole genome shotgun (WGS) entry which is preliminary data.</text>
</comment>
<accession>A0A9N9GWG5</accession>
<proteinExistence type="predicted"/>
<evidence type="ECO:0000313" key="2">
    <source>
        <dbReference type="Proteomes" id="UP000789572"/>
    </source>
</evidence>
<sequence>DKPLNVAGTCCSLDKPILIAGVCCNLERNVTNGVCCPQNMTGFPDNGTGIKDQCCPQNYTAVNSSCCPQDSIDNNGQCKQSVTK</sequence>
<evidence type="ECO:0000313" key="1">
    <source>
        <dbReference type="EMBL" id="CAG8639458.1"/>
    </source>
</evidence>
<protein>
    <submittedName>
        <fullName evidence="1">5090_t:CDS:1</fullName>
    </submittedName>
</protein>
<feature type="non-terminal residue" evidence="1">
    <location>
        <position position="84"/>
    </location>
</feature>
<organism evidence="1 2">
    <name type="scientific">Paraglomus occultum</name>
    <dbReference type="NCBI Taxonomy" id="144539"/>
    <lineage>
        <taxon>Eukaryota</taxon>
        <taxon>Fungi</taxon>
        <taxon>Fungi incertae sedis</taxon>
        <taxon>Mucoromycota</taxon>
        <taxon>Glomeromycotina</taxon>
        <taxon>Glomeromycetes</taxon>
        <taxon>Paraglomerales</taxon>
        <taxon>Paraglomeraceae</taxon>
        <taxon>Paraglomus</taxon>
    </lineage>
</organism>
<gene>
    <name evidence="1" type="ORF">POCULU_LOCUS9337</name>
</gene>
<dbReference type="OrthoDB" id="439917at2759"/>
<keyword evidence="2" id="KW-1185">Reference proteome</keyword>
<name>A0A9N9GWG5_9GLOM</name>